<dbReference type="AlphaFoldDB" id="A0AAE0YFN3"/>
<dbReference type="Proteomes" id="UP001283361">
    <property type="component" value="Unassembled WGS sequence"/>
</dbReference>
<dbReference type="EMBL" id="JAWDGP010006323">
    <property type="protein sequence ID" value="KAK3743108.1"/>
    <property type="molecule type" value="Genomic_DNA"/>
</dbReference>
<evidence type="ECO:0000313" key="1">
    <source>
        <dbReference type="EMBL" id="KAK3743108.1"/>
    </source>
</evidence>
<gene>
    <name evidence="1" type="ORF">RRG08_063971</name>
</gene>
<protein>
    <submittedName>
        <fullName evidence="1">Uncharacterized protein</fullName>
    </submittedName>
</protein>
<accession>A0AAE0YFN3</accession>
<keyword evidence="2" id="KW-1185">Reference proteome</keyword>
<name>A0AAE0YFN3_9GAST</name>
<reference evidence="1" key="1">
    <citation type="journal article" date="2023" name="G3 (Bethesda)">
        <title>A reference genome for the long-term kleptoplast-retaining sea slug Elysia crispata morphotype clarki.</title>
        <authorList>
            <person name="Eastman K.E."/>
            <person name="Pendleton A.L."/>
            <person name="Shaikh M.A."/>
            <person name="Suttiyut T."/>
            <person name="Ogas R."/>
            <person name="Tomko P."/>
            <person name="Gavelis G."/>
            <person name="Widhalm J.R."/>
            <person name="Wisecaver J.H."/>
        </authorList>
    </citation>
    <scope>NUCLEOTIDE SEQUENCE</scope>
    <source>
        <strain evidence="1">ECLA1</strain>
    </source>
</reference>
<comment type="caution">
    <text evidence="1">The sequence shown here is derived from an EMBL/GenBank/DDBJ whole genome shotgun (WGS) entry which is preliminary data.</text>
</comment>
<proteinExistence type="predicted"/>
<sequence length="111" mass="12407">MQVARPCAHSYLPNKHARADLIWAKLVDNADRPADYQIPVESSMPGRLRTLSSQSRPSPSTFVVMALSSPNPFQISPREKTKEQNGSLWCVWERKDLSGNLNAFVKIVGTL</sequence>
<organism evidence="1 2">
    <name type="scientific">Elysia crispata</name>
    <name type="common">lettuce slug</name>
    <dbReference type="NCBI Taxonomy" id="231223"/>
    <lineage>
        <taxon>Eukaryota</taxon>
        <taxon>Metazoa</taxon>
        <taxon>Spiralia</taxon>
        <taxon>Lophotrochozoa</taxon>
        <taxon>Mollusca</taxon>
        <taxon>Gastropoda</taxon>
        <taxon>Heterobranchia</taxon>
        <taxon>Euthyneura</taxon>
        <taxon>Panpulmonata</taxon>
        <taxon>Sacoglossa</taxon>
        <taxon>Placobranchoidea</taxon>
        <taxon>Plakobranchidae</taxon>
        <taxon>Elysia</taxon>
    </lineage>
</organism>
<evidence type="ECO:0000313" key="2">
    <source>
        <dbReference type="Proteomes" id="UP001283361"/>
    </source>
</evidence>